<evidence type="ECO:0000256" key="1">
    <source>
        <dbReference type="ARBA" id="ARBA00005986"/>
    </source>
</evidence>
<keyword evidence="5" id="KW-1185">Reference proteome</keyword>
<dbReference type="Pfam" id="PF07110">
    <property type="entry name" value="EthD"/>
    <property type="match status" value="1"/>
</dbReference>
<dbReference type="InterPro" id="IPR009799">
    <property type="entry name" value="EthD_dom"/>
</dbReference>
<dbReference type="Gene3D" id="3.30.70.100">
    <property type="match status" value="1"/>
</dbReference>
<evidence type="ECO:0000313" key="4">
    <source>
        <dbReference type="EMBL" id="KAK8018988.1"/>
    </source>
</evidence>
<sequence>MTYTVVALRRRKEGTTPAQFRAYYDNTHVPLLRSLSGSLFPLSHTRHYVTRTQEATVVSAPKPPAEHANHDDNQDPPHPSHQIAAQAAQEETSTTAAGYVPVVYKGAADEINYDCITMMVWEDQAAFDRFKQVFYREEVHARVSEDERAFLDPDLRITYAIEEPAVTLRPS</sequence>
<dbReference type="SUPFAM" id="SSF54909">
    <property type="entry name" value="Dimeric alpha+beta barrel"/>
    <property type="match status" value="1"/>
</dbReference>
<comment type="similarity">
    <text evidence="1">Belongs to the tpcK family.</text>
</comment>
<reference evidence="4 5" key="1">
    <citation type="submission" date="2023-01" db="EMBL/GenBank/DDBJ databases">
        <title>Analysis of 21 Apiospora genomes using comparative genomics revels a genus with tremendous synthesis potential of carbohydrate active enzymes and secondary metabolites.</title>
        <authorList>
            <person name="Sorensen T."/>
        </authorList>
    </citation>
    <scope>NUCLEOTIDE SEQUENCE [LARGE SCALE GENOMIC DNA]</scope>
    <source>
        <strain evidence="4 5">CBS 20057</strain>
    </source>
</reference>
<organism evidence="4 5">
    <name type="scientific">Apiospora marii</name>
    <dbReference type="NCBI Taxonomy" id="335849"/>
    <lineage>
        <taxon>Eukaryota</taxon>
        <taxon>Fungi</taxon>
        <taxon>Dikarya</taxon>
        <taxon>Ascomycota</taxon>
        <taxon>Pezizomycotina</taxon>
        <taxon>Sordariomycetes</taxon>
        <taxon>Xylariomycetidae</taxon>
        <taxon>Amphisphaeriales</taxon>
        <taxon>Apiosporaceae</taxon>
        <taxon>Apiospora</taxon>
    </lineage>
</organism>
<comment type="caution">
    <text evidence="4">The sequence shown here is derived from an EMBL/GenBank/DDBJ whole genome shotgun (WGS) entry which is preliminary data.</text>
</comment>
<dbReference type="Proteomes" id="UP001396898">
    <property type="component" value="Unassembled WGS sequence"/>
</dbReference>
<accession>A0ABR1RVJ3</accession>
<name>A0ABR1RVJ3_9PEZI</name>
<proteinExistence type="inferred from homology"/>
<gene>
    <name evidence="4" type="ORF">PG991_008178</name>
</gene>
<dbReference type="InterPro" id="IPR011008">
    <property type="entry name" value="Dimeric_a/b-barrel"/>
</dbReference>
<protein>
    <recommendedName>
        <fullName evidence="3">EthD domain-containing protein</fullName>
    </recommendedName>
</protein>
<evidence type="ECO:0000259" key="3">
    <source>
        <dbReference type="Pfam" id="PF07110"/>
    </source>
</evidence>
<evidence type="ECO:0000256" key="2">
    <source>
        <dbReference type="SAM" id="MobiDB-lite"/>
    </source>
</evidence>
<evidence type="ECO:0000313" key="5">
    <source>
        <dbReference type="Proteomes" id="UP001396898"/>
    </source>
</evidence>
<feature type="region of interest" description="Disordered" evidence="2">
    <location>
        <begin position="57"/>
        <end position="81"/>
    </location>
</feature>
<feature type="domain" description="EthD" evidence="3">
    <location>
        <begin position="12"/>
        <end position="153"/>
    </location>
</feature>
<feature type="compositionally biased region" description="Basic and acidic residues" evidence="2">
    <location>
        <begin position="64"/>
        <end position="75"/>
    </location>
</feature>
<dbReference type="EMBL" id="JAQQWI010000010">
    <property type="protein sequence ID" value="KAK8018988.1"/>
    <property type="molecule type" value="Genomic_DNA"/>
</dbReference>